<protein>
    <submittedName>
        <fullName evidence="6">Cytochrome c</fullName>
    </submittedName>
</protein>
<dbReference type="PROSITE" id="PS51007">
    <property type="entry name" value="CYTC"/>
    <property type="match status" value="1"/>
</dbReference>
<evidence type="ECO:0000256" key="4">
    <source>
        <dbReference type="PROSITE-ProRule" id="PRU00433"/>
    </source>
</evidence>
<dbReference type="EMBL" id="CACRSS010000002">
    <property type="protein sequence ID" value="VYS90394.1"/>
    <property type="molecule type" value="Genomic_DNA"/>
</dbReference>
<sequence>MRGGVTAIAALVLLGALWFMVRDDGGRNAAPHLFDNMNERPLADAQQVREPFTPAGRKVRLTPPHAVAQSLGTGEAVRERGNDRDSFAAEGSYFSSGRMQGGEEDIMPLELGGVSRSRDVLAEGRTLYLAHCTVCHGADGNGRGSMAAYDTYPQIGSFRDEKYAAYSPGKMFRSIRLGQGNMPAFGNILTAREIWCLVAFVRRLQALPAPPQEERPVTRQGEHRP</sequence>
<name>A0A6N2SBQ7_9BACT</name>
<dbReference type="Gene3D" id="1.10.760.10">
    <property type="entry name" value="Cytochrome c-like domain"/>
    <property type="match status" value="1"/>
</dbReference>
<accession>A0A6N2SBQ7</accession>
<dbReference type="SUPFAM" id="SSF46626">
    <property type="entry name" value="Cytochrome c"/>
    <property type="match status" value="1"/>
</dbReference>
<keyword evidence="3 4" id="KW-0408">Iron</keyword>
<gene>
    <name evidence="6" type="ORF">AMLFYP55_02065</name>
</gene>
<dbReference type="InterPro" id="IPR036909">
    <property type="entry name" value="Cyt_c-like_dom_sf"/>
</dbReference>
<feature type="domain" description="Cytochrome c" evidence="5">
    <location>
        <begin position="119"/>
        <end position="205"/>
    </location>
</feature>
<dbReference type="Pfam" id="PF13442">
    <property type="entry name" value="Cytochrome_CBB3"/>
    <property type="match status" value="1"/>
</dbReference>
<evidence type="ECO:0000256" key="3">
    <source>
        <dbReference type="ARBA" id="ARBA00023004"/>
    </source>
</evidence>
<dbReference type="GO" id="GO:0020037">
    <property type="term" value="F:heme binding"/>
    <property type="evidence" value="ECO:0007669"/>
    <property type="project" value="InterPro"/>
</dbReference>
<keyword evidence="1 4" id="KW-0349">Heme</keyword>
<proteinExistence type="predicted"/>
<keyword evidence="2 4" id="KW-0479">Metal-binding</keyword>
<dbReference type="GO" id="GO:0046872">
    <property type="term" value="F:metal ion binding"/>
    <property type="evidence" value="ECO:0007669"/>
    <property type="project" value="UniProtKB-KW"/>
</dbReference>
<evidence type="ECO:0000256" key="2">
    <source>
        <dbReference type="ARBA" id="ARBA00022723"/>
    </source>
</evidence>
<evidence type="ECO:0000259" key="5">
    <source>
        <dbReference type="PROSITE" id="PS51007"/>
    </source>
</evidence>
<dbReference type="GO" id="GO:0009055">
    <property type="term" value="F:electron transfer activity"/>
    <property type="evidence" value="ECO:0007669"/>
    <property type="project" value="InterPro"/>
</dbReference>
<dbReference type="AlphaFoldDB" id="A0A6N2SBQ7"/>
<organism evidence="6">
    <name type="scientific">Akkermansia muciniphila</name>
    <dbReference type="NCBI Taxonomy" id="239935"/>
    <lineage>
        <taxon>Bacteria</taxon>
        <taxon>Pseudomonadati</taxon>
        <taxon>Verrucomicrobiota</taxon>
        <taxon>Verrucomicrobiia</taxon>
        <taxon>Verrucomicrobiales</taxon>
        <taxon>Akkermansiaceae</taxon>
        <taxon>Akkermansia</taxon>
    </lineage>
</organism>
<dbReference type="OrthoDB" id="9773456at2"/>
<dbReference type="InterPro" id="IPR009056">
    <property type="entry name" value="Cyt_c-like_dom"/>
</dbReference>
<evidence type="ECO:0000256" key="1">
    <source>
        <dbReference type="ARBA" id="ARBA00022617"/>
    </source>
</evidence>
<dbReference type="PANTHER" id="PTHR40394:SF2">
    <property type="entry name" value="QUINOL:CYTOCHROME C OXIDOREDUCTASE MEMBRANE PROTEIN"/>
    <property type="match status" value="1"/>
</dbReference>
<evidence type="ECO:0000313" key="6">
    <source>
        <dbReference type="EMBL" id="VYS90394.1"/>
    </source>
</evidence>
<dbReference type="PANTHER" id="PTHR40394">
    <property type="entry name" value="LIPOPROTEIN-RELATED"/>
    <property type="match status" value="1"/>
</dbReference>
<dbReference type="RefSeq" id="WP_102722030.1">
    <property type="nucleotide sequence ID" value="NZ_CACRSS010000002.1"/>
</dbReference>
<reference evidence="6" key="1">
    <citation type="submission" date="2019-11" db="EMBL/GenBank/DDBJ databases">
        <authorList>
            <person name="Feng L."/>
        </authorList>
    </citation>
    <scope>NUCLEOTIDE SEQUENCE</scope>
    <source>
        <strain evidence="6">AMuciniphilaLFYP55</strain>
    </source>
</reference>